<organism evidence="2 3">
    <name type="scientific">Burkholderia lata (strain ATCC 17760 / DSM 23089 / LMG 22485 / NCIMB 9086 / R18194 / 383)</name>
    <dbReference type="NCBI Taxonomy" id="482957"/>
    <lineage>
        <taxon>Bacteria</taxon>
        <taxon>Pseudomonadati</taxon>
        <taxon>Pseudomonadota</taxon>
        <taxon>Betaproteobacteria</taxon>
        <taxon>Burkholderiales</taxon>
        <taxon>Burkholderiaceae</taxon>
        <taxon>Burkholderia</taxon>
        <taxon>Burkholderia cepacia complex</taxon>
    </lineage>
</organism>
<dbReference type="RefSeq" id="WP_175034974.1">
    <property type="nucleotide sequence ID" value="NZ_CABVPW010000048.1"/>
</dbReference>
<accession>A0A6P2RR45</accession>
<reference evidence="2 3" key="1">
    <citation type="submission" date="2019-09" db="EMBL/GenBank/DDBJ databases">
        <authorList>
            <person name="Depoorter E."/>
        </authorList>
    </citation>
    <scope>NUCLEOTIDE SEQUENCE [LARGE SCALE GENOMIC DNA]</scope>
    <source>
        <strain evidence="2">LMG 23254</strain>
    </source>
</reference>
<dbReference type="AlphaFoldDB" id="A0A6P2RR45"/>
<keyword evidence="1" id="KW-0812">Transmembrane</keyword>
<evidence type="ECO:0000256" key="1">
    <source>
        <dbReference type="SAM" id="Phobius"/>
    </source>
</evidence>
<dbReference type="EMBL" id="CABVPW010000048">
    <property type="protein sequence ID" value="VWC39806.1"/>
    <property type="molecule type" value="Genomic_DNA"/>
</dbReference>
<feature type="transmembrane region" description="Helical" evidence="1">
    <location>
        <begin position="12"/>
        <end position="38"/>
    </location>
</feature>
<sequence length="68" mass="7247">MKIMEIRVAGALILLAGFVLSALGFVGLMGSLGSFFFISANLDSALRLLISVVFVVGGMWLMGRARLQ</sequence>
<feature type="transmembrane region" description="Helical" evidence="1">
    <location>
        <begin position="44"/>
        <end position="63"/>
    </location>
</feature>
<protein>
    <submittedName>
        <fullName evidence="2">Uncharacterized protein</fullName>
    </submittedName>
</protein>
<evidence type="ECO:0000313" key="3">
    <source>
        <dbReference type="Proteomes" id="UP000494218"/>
    </source>
</evidence>
<gene>
    <name evidence="2" type="ORF">BLA23254_06878</name>
</gene>
<keyword evidence="1" id="KW-0472">Membrane</keyword>
<name>A0A6P2RR45_BURL3</name>
<keyword evidence="1" id="KW-1133">Transmembrane helix</keyword>
<proteinExistence type="predicted"/>
<dbReference type="Proteomes" id="UP000494218">
    <property type="component" value="Unassembled WGS sequence"/>
</dbReference>
<evidence type="ECO:0000313" key="2">
    <source>
        <dbReference type="EMBL" id="VWC39806.1"/>
    </source>
</evidence>